<dbReference type="Gene3D" id="3.40.109.10">
    <property type="entry name" value="NADH Oxidase"/>
    <property type="match status" value="1"/>
</dbReference>
<gene>
    <name evidence="2" type="ORF">J2S42_000409</name>
</gene>
<dbReference type="GO" id="GO:0016491">
    <property type="term" value="F:oxidoreductase activity"/>
    <property type="evidence" value="ECO:0007669"/>
    <property type="project" value="InterPro"/>
</dbReference>
<dbReference type="NCBIfam" id="NF047509">
    <property type="entry name" value="Rv3131_FMN_oxido"/>
    <property type="match status" value="1"/>
</dbReference>
<dbReference type="InterPro" id="IPR000415">
    <property type="entry name" value="Nitroreductase-like"/>
</dbReference>
<dbReference type="Proteomes" id="UP001240236">
    <property type="component" value="Unassembled WGS sequence"/>
</dbReference>
<organism evidence="2 3">
    <name type="scientific">Catenuloplanes indicus</name>
    <dbReference type="NCBI Taxonomy" id="137267"/>
    <lineage>
        <taxon>Bacteria</taxon>
        <taxon>Bacillati</taxon>
        <taxon>Actinomycetota</taxon>
        <taxon>Actinomycetes</taxon>
        <taxon>Micromonosporales</taxon>
        <taxon>Micromonosporaceae</taxon>
        <taxon>Catenuloplanes</taxon>
    </lineage>
</organism>
<dbReference type="AlphaFoldDB" id="A0AAE3VU72"/>
<dbReference type="InterPro" id="IPR029479">
    <property type="entry name" value="Nitroreductase"/>
</dbReference>
<sequence length="337" mass="36156">MTVTAERASTLDMPAAAPGWLAAAIAAPSVHNTQPWRFAVDGTEIRVLADRSRRLRVIDPDGRQLLMSVAAAAFNLRLAIRAHGRVPLHRVLPSPGVVLAVVPAANSRPRPSLLRLRTAVGVRHTSRAPFADPPPSRSALREMFAAASIEGAELSVCPPLTRDWLLTVTREAADRQAMSAAYRDELAAWTATGGRFDGVPDSAFGARDARRRIPGRWTGAGRGVLFESAPTLAVLTTRTDDPRAWVDAGQALQRVLLTAAASGLSAQPLHAALEVPELRARVNARFGGRHTQAILRIGHPTVAYPGTPRRPVPDLLTQRGYAVPEWPAWPSSTSPCS</sequence>
<dbReference type="Pfam" id="PF00881">
    <property type="entry name" value="Nitroreductase"/>
    <property type="match status" value="1"/>
</dbReference>
<dbReference type="PANTHER" id="PTHR23026">
    <property type="entry name" value="NADPH NITROREDUCTASE"/>
    <property type="match status" value="1"/>
</dbReference>
<name>A0AAE3VU72_9ACTN</name>
<accession>A0AAE3VU72</accession>
<keyword evidence="3" id="KW-1185">Reference proteome</keyword>
<dbReference type="InterPro" id="IPR050627">
    <property type="entry name" value="Nitroreductase/BluB"/>
</dbReference>
<comment type="caution">
    <text evidence="2">The sequence shown here is derived from an EMBL/GenBank/DDBJ whole genome shotgun (WGS) entry which is preliminary data.</text>
</comment>
<dbReference type="SUPFAM" id="SSF55469">
    <property type="entry name" value="FMN-dependent nitroreductase-like"/>
    <property type="match status" value="1"/>
</dbReference>
<reference evidence="2 3" key="1">
    <citation type="submission" date="2023-07" db="EMBL/GenBank/DDBJ databases">
        <title>Sequencing the genomes of 1000 actinobacteria strains.</title>
        <authorList>
            <person name="Klenk H.-P."/>
        </authorList>
    </citation>
    <scope>NUCLEOTIDE SEQUENCE [LARGE SCALE GENOMIC DNA]</scope>
    <source>
        <strain evidence="2 3">DSM 44709</strain>
    </source>
</reference>
<protein>
    <submittedName>
        <fullName evidence="2">Nitroreductase</fullName>
    </submittedName>
</protein>
<evidence type="ECO:0000313" key="3">
    <source>
        <dbReference type="Proteomes" id="UP001240236"/>
    </source>
</evidence>
<dbReference type="EMBL" id="JAUSUZ010000001">
    <property type="protein sequence ID" value="MDQ0363740.1"/>
    <property type="molecule type" value="Genomic_DNA"/>
</dbReference>
<evidence type="ECO:0000313" key="2">
    <source>
        <dbReference type="EMBL" id="MDQ0363740.1"/>
    </source>
</evidence>
<evidence type="ECO:0000259" key="1">
    <source>
        <dbReference type="Pfam" id="PF00881"/>
    </source>
</evidence>
<feature type="domain" description="Nitroreductase" evidence="1">
    <location>
        <begin position="123"/>
        <end position="287"/>
    </location>
</feature>
<dbReference type="PANTHER" id="PTHR23026:SF123">
    <property type="entry name" value="NAD(P)H NITROREDUCTASE RV3131-RELATED"/>
    <property type="match status" value="1"/>
</dbReference>
<dbReference type="RefSeq" id="WP_307234602.1">
    <property type="nucleotide sequence ID" value="NZ_JAUSUZ010000001.1"/>
</dbReference>
<proteinExistence type="predicted"/>